<accession>A0A0K2FN04</accession>
<evidence type="ECO:0000313" key="2">
    <source>
        <dbReference type="EMBL" id="ALA48597.1"/>
    </source>
</evidence>
<keyword evidence="3" id="KW-1185">Reference proteome</keyword>
<feature type="transmembrane region" description="Helical" evidence="1">
    <location>
        <begin position="33"/>
        <end position="52"/>
    </location>
</feature>
<dbReference type="KEGG" id="vg:26640724"/>
<dbReference type="RefSeq" id="YP_009214410.1">
    <property type="nucleotide sequence ID" value="NC_028961.1"/>
</dbReference>
<proteinExistence type="predicted"/>
<evidence type="ECO:0000256" key="1">
    <source>
        <dbReference type="SAM" id="Phobius"/>
    </source>
</evidence>
<keyword evidence="1" id="KW-0472">Membrane</keyword>
<keyword evidence="1" id="KW-0812">Transmembrane</keyword>
<protein>
    <recommendedName>
        <fullName evidence="4">Holin</fullName>
    </recommendedName>
</protein>
<evidence type="ECO:0000313" key="3">
    <source>
        <dbReference type="Proteomes" id="UP000204216"/>
    </source>
</evidence>
<dbReference type="GeneID" id="26640724"/>
<dbReference type="EMBL" id="KT281792">
    <property type="protein sequence ID" value="ALA48597.1"/>
    <property type="molecule type" value="Genomic_DNA"/>
</dbReference>
<dbReference type="Proteomes" id="UP000204216">
    <property type="component" value="Segment"/>
</dbReference>
<sequence>MNARTVDLFIIWAAVIGVPLALANMSFALSDDRLVEASIHVVMAFISAFLGVRSLRRLGGGE</sequence>
<name>A0A0K2FN04_9CAUD</name>
<keyword evidence="1" id="KW-1133">Transmembrane helix</keyword>
<gene>
    <name evidence="2" type="ORF">POPTART_50</name>
</gene>
<dbReference type="OrthoDB" id="26373at10239"/>
<organism evidence="2 3">
    <name type="scientific">Mycobacterium phage PopTart</name>
    <dbReference type="NCBI Taxonomy" id="1698712"/>
    <lineage>
        <taxon>Viruses</taxon>
        <taxon>Duplodnaviria</taxon>
        <taxon>Heunggongvirae</taxon>
        <taxon>Uroviricota</taxon>
        <taxon>Caudoviricetes</taxon>
        <taxon>Gracegardnervirinae</taxon>
        <taxon>Cheoctovirus</taxon>
        <taxon>Cheoctovirus poptart</taxon>
    </lineage>
</organism>
<evidence type="ECO:0008006" key="4">
    <source>
        <dbReference type="Google" id="ProtNLM"/>
    </source>
</evidence>
<reference evidence="2 3" key="1">
    <citation type="submission" date="2015-07" db="EMBL/GenBank/DDBJ databases">
        <authorList>
            <person name="Govender S."/>
            <person name="Catinas O."/>
            <person name="Khaba T."/>
            <person name="Moti D."/>
            <person name="Rampersad S."/>
            <person name="Larsen M.H."/>
            <person name="Russell D.A."/>
            <person name="Bowman C.A."/>
            <person name="Pope W.H."/>
            <person name="Mavrich T.N."/>
            <person name="Guerrero C.A."/>
            <person name="Jacobs-Sera D."/>
            <person name="Hendrix R.W."/>
            <person name="Hatfull G.F."/>
        </authorList>
    </citation>
    <scope>NUCLEOTIDE SEQUENCE [LARGE SCALE GENOMIC DNA]</scope>
</reference>